<feature type="signal peptide" evidence="2">
    <location>
        <begin position="1"/>
        <end position="27"/>
    </location>
</feature>
<dbReference type="Proteomes" id="UP001240171">
    <property type="component" value="Unassembled WGS sequence"/>
</dbReference>
<keyword evidence="1" id="KW-1133">Transmembrane helix</keyword>
<dbReference type="RefSeq" id="WP_305024491.1">
    <property type="nucleotide sequence ID" value="NZ_JAUQTB010000006.1"/>
</dbReference>
<accession>A0ABT9CDI2</accession>
<evidence type="ECO:0000313" key="4">
    <source>
        <dbReference type="Proteomes" id="UP001240171"/>
    </source>
</evidence>
<name>A0ABT9CDI2_9BACL</name>
<gene>
    <name evidence="3" type="ORF">Q5741_12830</name>
</gene>
<dbReference type="PROSITE" id="PS51257">
    <property type="entry name" value="PROKAR_LIPOPROTEIN"/>
    <property type="match status" value="1"/>
</dbReference>
<keyword evidence="1" id="KW-0812">Transmembrane</keyword>
<keyword evidence="1" id="KW-0472">Membrane</keyword>
<evidence type="ECO:0000313" key="3">
    <source>
        <dbReference type="EMBL" id="MDO7907291.1"/>
    </source>
</evidence>
<protein>
    <submittedName>
        <fullName evidence="3">DUF3153 domain-containing protein</fullName>
    </submittedName>
</protein>
<feature type="transmembrane region" description="Helical" evidence="1">
    <location>
        <begin position="215"/>
        <end position="234"/>
    </location>
</feature>
<sequence length="247" mass="27317">MYNSNKFRRAGAVLISVILLLTLSACARGEAHATVHVNGSVDLDLSFSMSDSALQAVGMSKLPDNLFTGMKNEGFQVEPYDQDGRIGFNAHNKYEIDRKSAQNKPQLPEGMTFDMTNTPHFFTTTRHVTVTADLLRMTPASASEVREKLNSMNFIAKRLLENQLQMDFKLTLPVKPGENNADATEDGGKTLVWHISALNENTLELSVNTPNIRNIAITGGIVLLLIIIAVIIWIRSRRRKAAPPTQP</sequence>
<evidence type="ECO:0000256" key="1">
    <source>
        <dbReference type="SAM" id="Phobius"/>
    </source>
</evidence>
<organism evidence="3 4">
    <name type="scientific">Paenibacillus lacisoli</name>
    <dbReference type="NCBI Taxonomy" id="3064525"/>
    <lineage>
        <taxon>Bacteria</taxon>
        <taxon>Bacillati</taxon>
        <taxon>Bacillota</taxon>
        <taxon>Bacilli</taxon>
        <taxon>Bacillales</taxon>
        <taxon>Paenibacillaceae</taxon>
        <taxon>Paenibacillus</taxon>
    </lineage>
</organism>
<dbReference type="EMBL" id="JAUQTB010000006">
    <property type="protein sequence ID" value="MDO7907291.1"/>
    <property type="molecule type" value="Genomic_DNA"/>
</dbReference>
<evidence type="ECO:0000256" key="2">
    <source>
        <dbReference type="SAM" id="SignalP"/>
    </source>
</evidence>
<proteinExistence type="predicted"/>
<comment type="caution">
    <text evidence="3">The sequence shown here is derived from an EMBL/GenBank/DDBJ whole genome shotgun (WGS) entry which is preliminary data.</text>
</comment>
<keyword evidence="2" id="KW-0732">Signal</keyword>
<reference evidence="3 4" key="1">
    <citation type="submission" date="2023-07" db="EMBL/GenBank/DDBJ databases">
        <title>Paenibacillus sp. JX-17 nov. isolated from soil.</title>
        <authorList>
            <person name="Wan Y."/>
            <person name="Liu B."/>
        </authorList>
    </citation>
    <scope>NUCLEOTIDE SEQUENCE [LARGE SCALE GENOMIC DNA]</scope>
    <source>
        <strain evidence="3 4">JX-17</strain>
    </source>
</reference>
<keyword evidence="4" id="KW-1185">Reference proteome</keyword>
<feature type="chain" id="PRO_5045723617" evidence="2">
    <location>
        <begin position="28"/>
        <end position="247"/>
    </location>
</feature>